<name>A0ABM3RJ51_SPIOL</name>
<evidence type="ECO:0000313" key="2">
    <source>
        <dbReference type="Proteomes" id="UP000813463"/>
    </source>
</evidence>
<evidence type="ECO:0000256" key="1">
    <source>
        <dbReference type="SAM" id="SignalP"/>
    </source>
</evidence>
<accession>A0ABM3RJ51</accession>
<feature type="chain" id="PRO_5046103644" evidence="1">
    <location>
        <begin position="32"/>
        <end position="133"/>
    </location>
</feature>
<proteinExistence type="predicted"/>
<dbReference type="Proteomes" id="UP000813463">
    <property type="component" value="Chromosome 3"/>
</dbReference>
<keyword evidence="2" id="KW-1185">Reference proteome</keyword>
<reference evidence="2" key="1">
    <citation type="journal article" date="2021" name="Nat. Commun.">
        <title>Genomic analyses provide insights into spinach domestication and the genetic basis of agronomic traits.</title>
        <authorList>
            <person name="Cai X."/>
            <person name="Sun X."/>
            <person name="Xu C."/>
            <person name="Sun H."/>
            <person name="Wang X."/>
            <person name="Ge C."/>
            <person name="Zhang Z."/>
            <person name="Wang Q."/>
            <person name="Fei Z."/>
            <person name="Jiao C."/>
            <person name="Wang Q."/>
        </authorList>
    </citation>
    <scope>NUCLEOTIDE SEQUENCE [LARGE SCALE GENOMIC DNA]</scope>
    <source>
        <strain evidence="2">cv. Varoflay</strain>
    </source>
</reference>
<dbReference type="GeneID" id="130470070"/>
<feature type="signal peptide" evidence="1">
    <location>
        <begin position="1"/>
        <end position="31"/>
    </location>
</feature>
<dbReference type="RefSeq" id="XP_056695616.1">
    <property type="nucleotide sequence ID" value="XM_056839638.1"/>
</dbReference>
<sequence length="133" mass="14544">MKSTNSHKIKLATAFLFVAVLLQIIVMKVEADCSGPICTTTTNCVTPCECNFTDAVLGVKRCCKTYDLICDPLNKYSCCDGLKCLEVSPGEFKCKDRNCEEHVNHECYPGIFECCEGSGLTCISVGADAYECQ</sequence>
<gene>
    <name evidence="3" type="primary">LOC130470070</name>
</gene>
<evidence type="ECO:0000313" key="3">
    <source>
        <dbReference type="RefSeq" id="XP_056695616.1"/>
    </source>
</evidence>
<organism evidence="2 3">
    <name type="scientific">Spinacia oleracea</name>
    <name type="common">Spinach</name>
    <dbReference type="NCBI Taxonomy" id="3562"/>
    <lineage>
        <taxon>Eukaryota</taxon>
        <taxon>Viridiplantae</taxon>
        <taxon>Streptophyta</taxon>
        <taxon>Embryophyta</taxon>
        <taxon>Tracheophyta</taxon>
        <taxon>Spermatophyta</taxon>
        <taxon>Magnoliopsida</taxon>
        <taxon>eudicotyledons</taxon>
        <taxon>Gunneridae</taxon>
        <taxon>Pentapetalae</taxon>
        <taxon>Caryophyllales</taxon>
        <taxon>Chenopodiaceae</taxon>
        <taxon>Chenopodioideae</taxon>
        <taxon>Anserineae</taxon>
        <taxon>Spinacia</taxon>
    </lineage>
</organism>
<protein>
    <submittedName>
        <fullName evidence="3">Uncharacterized protein</fullName>
    </submittedName>
</protein>
<reference evidence="3" key="2">
    <citation type="submission" date="2025-08" db="UniProtKB">
        <authorList>
            <consortium name="RefSeq"/>
        </authorList>
    </citation>
    <scope>IDENTIFICATION</scope>
    <source>
        <tissue evidence="3">Leaf</tissue>
    </source>
</reference>
<keyword evidence="1" id="KW-0732">Signal</keyword>